<evidence type="ECO:0000256" key="1">
    <source>
        <dbReference type="ARBA" id="ARBA00004651"/>
    </source>
</evidence>
<evidence type="ECO:0000256" key="10">
    <source>
        <dbReference type="ARBA" id="ARBA00023004"/>
    </source>
</evidence>
<dbReference type="PANTHER" id="PTHR43141">
    <property type="entry name" value="CYTOCHROME BD2 SUBUNIT II"/>
    <property type="match status" value="1"/>
</dbReference>
<feature type="transmembrane region" description="Helical" evidence="12">
    <location>
        <begin position="247"/>
        <end position="270"/>
    </location>
</feature>
<keyword evidence="8" id="KW-0249">Electron transport</keyword>
<feature type="transmembrane region" description="Helical" evidence="12">
    <location>
        <begin position="157"/>
        <end position="179"/>
    </location>
</feature>
<evidence type="ECO:0000256" key="5">
    <source>
        <dbReference type="ARBA" id="ARBA00022617"/>
    </source>
</evidence>
<keyword evidence="9 12" id="KW-1133">Transmembrane helix</keyword>
<dbReference type="EMBL" id="QFNY01000104">
    <property type="protein sequence ID" value="PZP00913.1"/>
    <property type="molecule type" value="Genomic_DNA"/>
</dbReference>
<proteinExistence type="inferred from homology"/>
<keyword evidence="11 12" id="KW-0472">Membrane</keyword>
<evidence type="ECO:0000313" key="13">
    <source>
        <dbReference type="EMBL" id="PZP00913.1"/>
    </source>
</evidence>
<dbReference type="AlphaFoldDB" id="A0A2W5B4Z2"/>
<keyword evidence="4" id="KW-1003">Cell membrane</keyword>
<comment type="caution">
    <text evidence="13">The sequence shown here is derived from an EMBL/GenBank/DDBJ whole genome shotgun (WGS) entry which is preliminary data.</text>
</comment>
<dbReference type="GO" id="GO:0016682">
    <property type="term" value="F:oxidoreductase activity, acting on diphenols and related substances as donors, oxygen as acceptor"/>
    <property type="evidence" value="ECO:0007669"/>
    <property type="project" value="TreeGrafter"/>
</dbReference>
<dbReference type="GO" id="GO:0019646">
    <property type="term" value="P:aerobic electron transport chain"/>
    <property type="evidence" value="ECO:0007669"/>
    <property type="project" value="TreeGrafter"/>
</dbReference>
<feature type="transmembrane region" description="Helical" evidence="12">
    <location>
        <begin position="84"/>
        <end position="104"/>
    </location>
</feature>
<evidence type="ECO:0000256" key="4">
    <source>
        <dbReference type="ARBA" id="ARBA00022475"/>
    </source>
</evidence>
<evidence type="ECO:0000256" key="8">
    <source>
        <dbReference type="ARBA" id="ARBA00022982"/>
    </source>
</evidence>
<evidence type="ECO:0000256" key="6">
    <source>
        <dbReference type="ARBA" id="ARBA00022692"/>
    </source>
</evidence>
<comment type="similarity">
    <text evidence="2">Belongs to the cytochrome ubiquinol oxidase subunit 2 family.</text>
</comment>
<evidence type="ECO:0000256" key="7">
    <source>
        <dbReference type="ARBA" id="ARBA00022723"/>
    </source>
</evidence>
<dbReference type="PANTHER" id="PTHR43141:SF5">
    <property type="entry name" value="CYTOCHROME BD-I UBIQUINOL OXIDASE SUBUNIT 2"/>
    <property type="match status" value="1"/>
</dbReference>
<reference evidence="13 14" key="1">
    <citation type="submission" date="2017-11" db="EMBL/GenBank/DDBJ databases">
        <title>Infants hospitalized years apart are colonized by the same room-sourced microbial strains.</title>
        <authorList>
            <person name="Brooks B."/>
            <person name="Olm M.R."/>
            <person name="Firek B.A."/>
            <person name="Baker R."/>
            <person name="Thomas B.C."/>
            <person name="Morowitz M.J."/>
            <person name="Banfield J.F."/>
        </authorList>
    </citation>
    <scope>NUCLEOTIDE SEQUENCE [LARGE SCALE GENOMIC DNA]</scope>
    <source>
        <strain evidence="13">S2_012_000_R3_87</strain>
    </source>
</reference>
<keyword evidence="3" id="KW-0813">Transport</keyword>
<feature type="transmembrane region" description="Helical" evidence="12">
    <location>
        <begin position="59"/>
        <end position="78"/>
    </location>
</feature>
<sequence length="321" mass="35082">MSIDLPTLWFGLIVFLFAGYFMLEGFGFGVGLLLPFLGRDEARRSAMIRTIGPVWDGNEVWLITAGGALFAAFPAWYADMFSGFYLPLFLILLGLIVRIVGLEWRTKVNSAKWRAWCDAGIIAGSWISPIVWGVAVANLVSGIPENAAHVYPLFHPYALVSAAALVCVFALHGLTFIRLKTAGVLRKEAQRFIAPLAVGSIGFGGVFALWTQLGYGKAWTWVPLALAVVGLLGAVAATVAQRDGWAFSATALAIVSVVVLGFGAMFPMLWTDLDIWQAASNPYTLKVMTWAAVIVTPFVLAYQGYTYWIFRRRIVAEPVHL</sequence>
<evidence type="ECO:0000256" key="3">
    <source>
        <dbReference type="ARBA" id="ARBA00022448"/>
    </source>
</evidence>
<dbReference type="GO" id="GO:0070069">
    <property type="term" value="C:cytochrome complex"/>
    <property type="evidence" value="ECO:0007669"/>
    <property type="project" value="TreeGrafter"/>
</dbReference>
<feature type="transmembrane region" description="Helical" evidence="12">
    <location>
        <begin position="191"/>
        <end position="213"/>
    </location>
</feature>
<dbReference type="NCBIfam" id="TIGR00203">
    <property type="entry name" value="cydB"/>
    <property type="match status" value="1"/>
</dbReference>
<evidence type="ECO:0000256" key="2">
    <source>
        <dbReference type="ARBA" id="ARBA00007543"/>
    </source>
</evidence>
<protein>
    <submittedName>
        <fullName evidence="13">Cytochrome d ubiquinol oxidase subunit II</fullName>
    </submittedName>
</protein>
<feature type="transmembrane region" description="Helical" evidence="12">
    <location>
        <begin position="219"/>
        <end position="240"/>
    </location>
</feature>
<evidence type="ECO:0000256" key="12">
    <source>
        <dbReference type="SAM" id="Phobius"/>
    </source>
</evidence>
<dbReference type="GO" id="GO:0046872">
    <property type="term" value="F:metal ion binding"/>
    <property type="evidence" value="ECO:0007669"/>
    <property type="project" value="UniProtKB-KW"/>
</dbReference>
<dbReference type="PIRSF" id="PIRSF000267">
    <property type="entry name" value="Cyt_oxidse_sub2"/>
    <property type="match status" value="1"/>
</dbReference>
<feature type="transmembrane region" description="Helical" evidence="12">
    <location>
        <begin position="12"/>
        <end position="38"/>
    </location>
</feature>
<comment type="subcellular location">
    <subcellularLocation>
        <location evidence="1">Cell membrane</location>
        <topology evidence="1">Multi-pass membrane protein</topology>
    </subcellularLocation>
</comment>
<keyword evidence="5" id="KW-0349">Heme</keyword>
<accession>A0A2W5B4Z2</accession>
<feature type="transmembrane region" description="Helical" evidence="12">
    <location>
        <begin position="290"/>
        <end position="310"/>
    </location>
</feature>
<keyword evidence="7" id="KW-0479">Metal-binding</keyword>
<evidence type="ECO:0000256" key="9">
    <source>
        <dbReference type="ARBA" id="ARBA00022989"/>
    </source>
</evidence>
<dbReference type="GO" id="GO:0005886">
    <property type="term" value="C:plasma membrane"/>
    <property type="evidence" value="ECO:0007669"/>
    <property type="project" value="UniProtKB-SubCell"/>
</dbReference>
<dbReference type="Pfam" id="PF02322">
    <property type="entry name" value="Cyt_bd_oxida_II"/>
    <property type="match status" value="1"/>
</dbReference>
<gene>
    <name evidence="13" type="primary">cydB</name>
    <name evidence="13" type="ORF">DI609_05390</name>
</gene>
<dbReference type="Proteomes" id="UP000249451">
    <property type="component" value="Unassembled WGS sequence"/>
</dbReference>
<evidence type="ECO:0000313" key="14">
    <source>
        <dbReference type="Proteomes" id="UP000249451"/>
    </source>
</evidence>
<dbReference type="InterPro" id="IPR003317">
    <property type="entry name" value="Cyt-d_oxidase_su2"/>
</dbReference>
<keyword evidence="10" id="KW-0408">Iron</keyword>
<organism evidence="13 14">
    <name type="scientific">Corynebacterium urealyticum</name>
    <dbReference type="NCBI Taxonomy" id="43771"/>
    <lineage>
        <taxon>Bacteria</taxon>
        <taxon>Bacillati</taxon>
        <taxon>Actinomycetota</taxon>
        <taxon>Actinomycetes</taxon>
        <taxon>Mycobacteriales</taxon>
        <taxon>Corynebacteriaceae</taxon>
        <taxon>Corynebacterium</taxon>
    </lineage>
</organism>
<name>A0A2W5B4Z2_9CORY</name>
<feature type="transmembrane region" description="Helical" evidence="12">
    <location>
        <begin position="116"/>
        <end position="137"/>
    </location>
</feature>
<dbReference type="GO" id="GO:0009055">
    <property type="term" value="F:electron transfer activity"/>
    <property type="evidence" value="ECO:0007669"/>
    <property type="project" value="TreeGrafter"/>
</dbReference>
<evidence type="ECO:0000256" key="11">
    <source>
        <dbReference type="ARBA" id="ARBA00023136"/>
    </source>
</evidence>
<keyword evidence="6 12" id="KW-0812">Transmembrane</keyword>